<keyword evidence="3 10" id="KW-0812">Transmembrane</keyword>
<evidence type="ECO:0000256" key="4">
    <source>
        <dbReference type="ARBA" id="ARBA00022787"/>
    </source>
</evidence>
<dbReference type="GO" id="GO:0015031">
    <property type="term" value="P:protein transport"/>
    <property type="evidence" value="ECO:0007669"/>
    <property type="project" value="UniProtKB-KW"/>
</dbReference>
<evidence type="ECO:0000256" key="8">
    <source>
        <dbReference type="ARBA" id="ARBA00023136"/>
    </source>
</evidence>
<evidence type="ECO:0000313" key="11">
    <source>
        <dbReference type="EMBL" id="ONM35052.1"/>
    </source>
</evidence>
<dbReference type="ExpressionAtlas" id="A0A1D6N2X0">
    <property type="expression patterns" value="baseline and differential"/>
</dbReference>
<keyword evidence="6 10" id="KW-1133">Transmembrane helix</keyword>
<dbReference type="OMA" id="FAKSHPP"/>
<evidence type="ECO:0000256" key="10">
    <source>
        <dbReference type="SAM" id="Phobius"/>
    </source>
</evidence>
<evidence type="ECO:0000256" key="5">
    <source>
        <dbReference type="ARBA" id="ARBA00022927"/>
    </source>
</evidence>
<evidence type="ECO:0000256" key="9">
    <source>
        <dbReference type="SAM" id="MobiDB-lite"/>
    </source>
</evidence>
<dbReference type="EMBL" id="CM007649">
    <property type="protein sequence ID" value="ONM35052.1"/>
    <property type="molecule type" value="Genomic_DNA"/>
</dbReference>
<protein>
    <submittedName>
        <fullName evidence="11">Mitochondrial import receptor subunit TOM20-4</fullName>
    </submittedName>
</protein>
<dbReference type="AlphaFoldDB" id="A0A1D6N2X0"/>
<feature type="transmembrane region" description="Helical" evidence="10">
    <location>
        <begin position="39"/>
        <end position="59"/>
    </location>
</feature>
<name>A0A1D6N2X0_MAIZE</name>
<proteinExistence type="predicted"/>
<evidence type="ECO:0000256" key="7">
    <source>
        <dbReference type="ARBA" id="ARBA00023128"/>
    </source>
</evidence>
<evidence type="ECO:0000256" key="3">
    <source>
        <dbReference type="ARBA" id="ARBA00022692"/>
    </source>
</evidence>
<evidence type="ECO:0000256" key="6">
    <source>
        <dbReference type="ARBA" id="ARBA00022989"/>
    </source>
</evidence>
<dbReference type="PANTHER" id="PTHR32409:SF3">
    <property type="entry name" value="MITOCHONDRIAL IMPORT RECEPTOR SUBUNIT TOM20-1-RELATED"/>
    <property type="match status" value="1"/>
</dbReference>
<dbReference type="GO" id="GO:0045040">
    <property type="term" value="P:protein insertion into mitochondrial outer membrane"/>
    <property type="evidence" value="ECO:0007669"/>
    <property type="project" value="InterPro"/>
</dbReference>
<gene>
    <name evidence="11" type="ORF">ZEAMMB73_Zm00001d042329</name>
</gene>
<reference evidence="11" key="1">
    <citation type="submission" date="2015-12" db="EMBL/GenBank/DDBJ databases">
        <title>Update maize B73 reference genome by single molecule sequencing technologies.</title>
        <authorList>
            <consortium name="Maize Genome Sequencing Project"/>
            <person name="Ware D."/>
        </authorList>
    </citation>
    <scope>NUCLEOTIDE SEQUENCE [LARGE SCALE GENOMIC DNA]</scope>
    <source>
        <tissue evidence="11">Seedling</tissue>
    </source>
</reference>
<dbReference type="GO" id="GO:0005742">
    <property type="term" value="C:mitochondrial outer membrane translocase complex"/>
    <property type="evidence" value="ECO:0007669"/>
    <property type="project" value="InterPro"/>
</dbReference>
<accession>A0A1D6N2X0</accession>
<keyword evidence="5" id="KW-0653">Protein transport</keyword>
<keyword evidence="11" id="KW-0675">Receptor</keyword>
<dbReference type="PANTHER" id="PTHR32409">
    <property type="entry name" value="MITOCHONDRIAL IMPORT RECEPTOR SUBUNIT TOM20-1-RELATED"/>
    <property type="match status" value="1"/>
</dbReference>
<keyword evidence="7" id="KW-0496">Mitochondrion</keyword>
<evidence type="ECO:0000256" key="2">
    <source>
        <dbReference type="ARBA" id="ARBA00022448"/>
    </source>
</evidence>
<dbReference type="InterPro" id="IPR010547">
    <property type="entry name" value="TOM20_imprt_rcpt"/>
</dbReference>
<feature type="region of interest" description="Disordered" evidence="9">
    <location>
        <begin position="14"/>
        <end position="35"/>
    </location>
</feature>
<comment type="subcellular location">
    <subcellularLocation>
        <location evidence="1">Mitochondrion outer membrane</location>
        <topology evidence="1">Single-pass membrane protein</topology>
    </subcellularLocation>
</comment>
<sequence length="72" mass="7918">MKAPELHLEIQRQMVSQAATQASSASNPRQSRKKKDNDFWYDVCGWVILGAGIVAWVGLARASMPPPTPPAR</sequence>
<dbReference type="Pfam" id="PF06552">
    <property type="entry name" value="TOM20_plant"/>
    <property type="match status" value="1"/>
</dbReference>
<evidence type="ECO:0000256" key="1">
    <source>
        <dbReference type="ARBA" id="ARBA00004572"/>
    </source>
</evidence>
<keyword evidence="4" id="KW-1000">Mitochondrion outer membrane</keyword>
<keyword evidence="2" id="KW-0813">Transport</keyword>
<organism evidence="11">
    <name type="scientific">Zea mays</name>
    <name type="common">Maize</name>
    <dbReference type="NCBI Taxonomy" id="4577"/>
    <lineage>
        <taxon>Eukaryota</taxon>
        <taxon>Viridiplantae</taxon>
        <taxon>Streptophyta</taxon>
        <taxon>Embryophyta</taxon>
        <taxon>Tracheophyta</taxon>
        <taxon>Spermatophyta</taxon>
        <taxon>Magnoliopsida</taxon>
        <taxon>Liliopsida</taxon>
        <taxon>Poales</taxon>
        <taxon>Poaceae</taxon>
        <taxon>PACMAD clade</taxon>
        <taxon>Panicoideae</taxon>
        <taxon>Andropogonodae</taxon>
        <taxon>Andropogoneae</taxon>
        <taxon>Tripsacinae</taxon>
        <taxon>Zea</taxon>
    </lineage>
</organism>
<feature type="compositionally biased region" description="Low complexity" evidence="9">
    <location>
        <begin position="16"/>
        <end position="26"/>
    </location>
</feature>
<keyword evidence="8 10" id="KW-0472">Membrane</keyword>